<name>A0A084VNA4_ANOSI</name>
<organism evidence="1">
    <name type="scientific">Anopheles sinensis</name>
    <name type="common">Mosquito</name>
    <dbReference type="NCBI Taxonomy" id="74873"/>
    <lineage>
        <taxon>Eukaryota</taxon>
        <taxon>Metazoa</taxon>
        <taxon>Ecdysozoa</taxon>
        <taxon>Arthropoda</taxon>
        <taxon>Hexapoda</taxon>
        <taxon>Insecta</taxon>
        <taxon>Pterygota</taxon>
        <taxon>Neoptera</taxon>
        <taxon>Endopterygota</taxon>
        <taxon>Diptera</taxon>
        <taxon>Nematocera</taxon>
        <taxon>Culicoidea</taxon>
        <taxon>Culicidae</taxon>
        <taxon>Anophelinae</taxon>
        <taxon>Anopheles</taxon>
    </lineage>
</organism>
<accession>A0A084VNA4</accession>
<dbReference type="VEuPathDB" id="VectorBase:ASIC006939"/>
<evidence type="ECO:0000313" key="3">
    <source>
        <dbReference type="Proteomes" id="UP000030765"/>
    </source>
</evidence>
<dbReference type="EMBL" id="ATLV01014732">
    <property type="status" value="NOT_ANNOTATED_CDS"/>
    <property type="molecule type" value="Genomic_DNA"/>
</dbReference>
<sequence length="72" mass="7788">MFCFGAPDRLQISFHGDTGQRPAKKGGGGMTEVGGARLKYGQTYTYISHVGGATEGCGFNRTLEEEKEIDKE</sequence>
<keyword evidence="3" id="KW-1185">Reference proteome</keyword>
<proteinExistence type="predicted"/>
<gene>
    <name evidence="1" type="ORF">ZHAS_00006939</name>
</gene>
<dbReference type="EnsemblMetazoa" id="ASIC006939-RA">
    <property type="protein sequence ID" value="ASIC006939-PA"/>
    <property type="gene ID" value="ASIC006939"/>
</dbReference>
<dbReference type="Proteomes" id="UP000030765">
    <property type="component" value="Unassembled WGS sequence"/>
</dbReference>
<reference evidence="2" key="2">
    <citation type="submission" date="2020-05" db="UniProtKB">
        <authorList>
            <consortium name="EnsemblMetazoa"/>
        </authorList>
    </citation>
    <scope>IDENTIFICATION</scope>
</reference>
<dbReference type="EMBL" id="KE524984">
    <property type="protein sequence ID" value="KFB39448.1"/>
    <property type="molecule type" value="Genomic_DNA"/>
</dbReference>
<evidence type="ECO:0000313" key="2">
    <source>
        <dbReference type="EnsemblMetazoa" id="ASIC006939-PA"/>
    </source>
</evidence>
<reference evidence="1 3" key="1">
    <citation type="journal article" date="2014" name="BMC Genomics">
        <title>Genome sequence of Anopheles sinensis provides insight into genetics basis of mosquito competence for malaria parasites.</title>
        <authorList>
            <person name="Zhou D."/>
            <person name="Zhang D."/>
            <person name="Ding G."/>
            <person name="Shi L."/>
            <person name="Hou Q."/>
            <person name="Ye Y."/>
            <person name="Xu Y."/>
            <person name="Zhou H."/>
            <person name="Xiong C."/>
            <person name="Li S."/>
            <person name="Yu J."/>
            <person name="Hong S."/>
            <person name="Yu X."/>
            <person name="Zou P."/>
            <person name="Chen C."/>
            <person name="Chang X."/>
            <person name="Wang W."/>
            <person name="Lv Y."/>
            <person name="Sun Y."/>
            <person name="Ma L."/>
            <person name="Shen B."/>
            <person name="Zhu C."/>
        </authorList>
    </citation>
    <scope>NUCLEOTIDE SEQUENCE [LARGE SCALE GENOMIC DNA]</scope>
</reference>
<dbReference type="AlphaFoldDB" id="A0A084VNA4"/>
<protein>
    <submittedName>
        <fullName evidence="1 2">PfkB domain-containing protein</fullName>
    </submittedName>
</protein>
<evidence type="ECO:0000313" key="1">
    <source>
        <dbReference type="EMBL" id="KFB39448.1"/>
    </source>
</evidence>